<dbReference type="CDD" id="cd18038">
    <property type="entry name" value="DEXXQc_Helz-like"/>
    <property type="match status" value="1"/>
</dbReference>
<keyword evidence="2" id="KW-0963">Cytoplasm</keyword>
<dbReference type="GO" id="GO:0031047">
    <property type="term" value="P:regulatory ncRNA-mediated gene silencing"/>
    <property type="evidence" value="ECO:0007669"/>
    <property type="project" value="UniProtKB-KW"/>
</dbReference>
<dbReference type="CDD" id="cd18808">
    <property type="entry name" value="SF1_C_Upf1"/>
    <property type="match status" value="1"/>
</dbReference>
<dbReference type="Pfam" id="PF13087">
    <property type="entry name" value="AAA_12"/>
    <property type="match status" value="1"/>
</dbReference>
<reference evidence="7 8" key="1">
    <citation type="submission" date="2024-09" db="EMBL/GenBank/DDBJ databases">
        <title>Chromosome-scale assembly of Riccia sorocarpa.</title>
        <authorList>
            <person name="Paukszto L."/>
        </authorList>
    </citation>
    <scope>NUCLEOTIDE SEQUENCE [LARGE SCALE GENOMIC DNA]</scope>
    <source>
        <strain evidence="7">LP-2024</strain>
        <tissue evidence="7">Aerial parts of the thallus</tissue>
    </source>
</reference>
<evidence type="ECO:0000256" key="4">
    <source>
        <dbReference type="SAM" id="MobiDB-lite"/>
    </source>
</evidence>
<proteinExistence type="predicted"/>
<dbReference type="InterPro" id="IPR041677">
    <property type="entry name" value="DNA2/NAM7_AAA_11"/>
</dbReference>
<organism evidence="7 8">
    <name type="scientific">Riccia sorocarpa</name>
    <dbReference type="NCBI Taxonomy" id="122646"/>
    <lineage>
        <taxon>Eukaryota</taxon>
        <taxon>Viridiplantae</taxon>
        <taxon>Streptophyta</taxon>
        <taxon>Embryophyta</taxon>
        <taxon>Marchantiophyta</taxon>
        <taxon>Marchantiopsida</taxon>
        <taxon>Marchantiidae</taxon>
        <taxon>Marchantiales</taxon>
        <taxon>Ricciaceae</taxon>
        <taxon>Riccia</taxon>
    </lineage>
</organism>
<evidence type="ECO:0000256" key="1">
    <source>
        <dbReference type="ARBA" id="ARBA00004496"/>
    </source>
</evidence>
<dbReference type="InterPro" id="IPR027417">
    <property type="entry name" value="P-loop_NTPase"/>
</dbReference>
<evidence type="ECO:0008006" key="9">
    <source>
        <dbReference type="Google" id="ProtNLM"/>
    </source>
</evidence>
<keyword evidence="3" id="KW-0943">RNA-mediated gene silencing</keyword>
<dbReference type="AlphaFoldDB" id="A0ABD3IBU2"/>
<dbReference type="GO" id="GO:0005737">
    <property type="term" value="C:cytoplasm"/>
    <property type="evidence" value="ECO:0007669"/>
    <property type="project" value="UniProtKB-SubCell"/>
</dbReference>
<comment type="subcellular location">
    <subcellularLocation>
        <location evidence="1">Cytoplasm</location>
    </subcellularLocation>
</comment>
<keyword evidence="8" id="KW-1185">Reference proteome</keyword>
<dbReference type="PANTHER" id="PTHR45418:SF1">
    <property type="entry name" value="CANCER_TESTIS ANTIGEN 55"/>
    <property type="match status" value="1"/>
</dbReference>
<dbReference type="EMBL" id="JBJQOH010000001">
    <property type="protein sequence ID" value="KAL3699910.1"/>
    <property type="molecule type" value="Genomic_DNA"/>
</dbReference>
<dbReference type="InterPro" id="IPR041679">
    <property type="entry name" value="DNA2/NAM7-like_C"/>
</dbReference>
<protein>
    <recommendedName>
        <fullName evidence="9">RNA helicase</fullName>
    </recommendedName>
</protein>
<evidence type="ECO:0000259" key="5">
    <source>
        <dbReference type="Pfam" id="PF13086"/>
    </source>
</evidence>
<feature type="region of interest" description="Disordered" evidence="4">
    <location>
        <begin position="459"/>
        <end position="480"/>
    </location>
</feature>
<dbReference type="Proteomes" id="UP001633002">
    <property type="component" value="Unassembled WGS sequence"/>
</dbReference>
<comment type="caution">
    <text evidence="7">The sequence shown here is derived from an EMBL/GenBank/DDBJ whole genome shotgun (WGS) entry which is preliminary data.</text>
</comment>
<sequence>MSRVQEEGHEVLEHRGAMKSLNKEQWKAITSVVDRVHASGPYIILGPPGTGKTVTVVECILQVLARDPSARLCVCAPSNYAADILCSGIAAGGIGPSVMWRMNDPRRNRASIKVDVSRFCEYRLESDRDDMKPFRVIVCTCGAAGMLNEKPYVGKVEPFSHVFVDEAGQALIPEALIPLSLGNSSTCRVLCGDPKQLGPVVHSIFAAERGLDESLISRFEKSQQTSANLGVSQFCVVKLVRNYRANAKLLELPSRMFYNNELIAAAQSHTVHPPKDWEELKGRDFPMLFYGVKGQQMREGESPSYFNPVEAAKVVDLISGLISKTAVTPGDIGVMAPYRRQVYKLRLLLRSKLLGAVRVGTVDDYQGQEEKIVFISTVLTRPESLRKVKADGKDNHIGFLGNAKRFNVAITRAKAMLVVVGHPLVLAQDENWSELLRYCLARDAFRGFGSEYVPPFMSMKSSWQTPPTDTSGSDQDDTDSSNVLEDLEIAKAIEKIAELSLLGMGDVDRVYPGDLDSMYSAFTEEMEWRVQL</sequence>
<evidence type="ECO:0000313" key="7">
    <source>
        <dbReference type="EMBL" id="KAL3699910.1"/>
    </source>
</evidence>
<accession>A0ABD3IBU2</accession>
<feature type="domain" description="DNA2/NAM7 helicase helicase" evidence="5">
    <location>
        <begin position="132"/>
        <end position="203"/>
    </location>
</feature>
<evidence type="ECO:0000259" key="6">
    <source>
        <dbReference type="Pfam" id="PF13087"/>
    </source>
</evidence>
<evidence type="ECO:0000256" key="2">
    <source>
        <dbReference type="ARBA" id="ARBA00022490"/>
    </source>
</evidence>
<dbReference type="PANTHER" id="PTHR45418">
    <property type="entry name" value="CANCER/TESTIS ANTIGEN 55"/>
    <property type="match status" value="1"/>
</dbReference>
<dbReference type="InterPro" id="IPR026122">
    <property type="entry name" value="MOV-10/SDE3_DEXXQ/H-box"/>
</dbReference>
<dbReference type="SUPFAM" id="SSF52540">
    <property type="entry name" value="P-loop containing nucleoside triphosphate hydrolases"/>
    <property type="match status" value="1"/>
</dbReference>
<evidence type="ECO:0000256" key="3">
    <source>
        <dbReference type="ARBA" id="ARBA00023158"/>
    </source>
</evidence>
<gene>
    <name evidence="7" type="ORF">R1sor_017932</name>
</gene>
<evidence type="ECO:0000313" key="8">
    <source>
        <dbReference type="Proteomes" id="UP001633002"/>
    </source>
</evidence>
<dbReference type="Pfam" id="PF13086">
    <property type="entry name" value="AAA_11"/>
    <property type="match status" value="2"/>
</dbReference>
<feature type="domain" description="DNA2/NAM7 helicase-like C-terminal" evidence="6">
    <location>
        <begin position="212"/>
        <end position="422"/>
    </location>
</feature>
<feature type="domain" description="DNA2/NAM7 helicase helicase" evidence="5">
    <location>
        <begin position="21"/>
        <end position="113"/>
    </location>
</feature>
<name>A0ABD3IBU2_9MARC</name>
<dbReference type="Gene3D" id="3.40.50.300">
    <property type="entry name" value="P-loop containing nucleotide triphosphate hydrolases"/>
    <property type="match status" value="2"/>
</dbReference>
<dbReference type="InterPro" id="IPR047187">
    <property type="entry name" value="SF1_C_Upf1"/>
</dbReference>